<keyword evidence="2" id="KW-1185">Reference proteome</keyword>
<reference evidence="2" key="1">
    <citation type="journal article" date="2017" name="Nat. Ecol. Evol.">
        <title>Genome expansion and lineage-specific genetic innovations in the forest pathogenic fungi Armillaria.</title>
        <authorList>
            <person name="Sipos G."/>
            <person name="Prasanna A.N."/>
            <person name="Walter M.C."/>
            <person name="O'Connor E."/>
            <person name="Balint B."/>
            <person name="Krizsan K."/>
            <person name="Kiss B."/>
            <person name="Hess J."/>
            <person name="Varga T."/>
            <person name="Slot J."/>
            <person name="Riley R."/>
            <person name="Boka B."/>
            <person name="Rigling D."/>
            <person name="Barry K."/>
            <person name="Lee J."/>
            <person name="Mihaltcheva S."/>
            <person name="LaButti K."/>
            <person name="Lipzen A."/>
            <person name="Waldron R."/>
            <person name="Moloney N.M."/>
            <person name="Sperisen C."/>
            <person name="Kredics L."/>
            <person name="Vagvoelgyi C."/>
            <person name="Patrignani A."/>
            <person name="Fitzpatrick D."/>
            <person name="Nagy I."/>
            <person name="Doyle S."/>
            <person name="Anderson J.B."/>
            <person name="Grigoriev I.V."/>
            <person name="Gueldener U."/>
            <person name="Muensterkoetter M."/>
            <person name="Nagy L.G."/>
        </authorList>
    </citation>
    <scope>NUCLEOTIDE SEQUENCE [LARGE SCALE GENOMIC DNA]</scope>
    <source>
        <strain evidence="2">28-4</strain>
    </source>
</reference>
<dbReference type="EMBL" id="KZ293458">
    <property type="protein sequence ID" value="PBK63502.1"/>
    <property type="molecule type" value="Genomic_DNA"/>
</dbReference>
<evidence type="ECO:0000313" key="1">
    <source>
        <dbReference type="EMBL" id="PBK63502.1"/>
    </source>
</evidence>
<sequence>MQNVTAIIHWGIFKAYSIDTDGDIDPALDLSVSLGKFHQHIFRQENCQTPLKLTHPQSGHEARRHRKSFEGRLRDVEDHMKAVIASQREFQTFQERIRREENRLREEQKSSALHYGTMDRFSRGIIDNLLSTNPGLERYVLLLSQAICEVSVGLGRPMAYLPNVLVAWYYHRAIFSSASDPPYPTLSQQLPSFLHQKNIAAANVLDHVISGSFDLGPLTGFVLAHIEKVSLLVDTWILRSILGKRGNKDGLRQLIMVPRADFAWEILLEQNRLNSSHKNLIQEIMPSLIDVLTRSGRIKYFAS</sequence>
<organism evidence="1 2">
    <name type="scientific">Armillaria solidipes</name>
    <dbReference type="NCBI Taxonomy" id="1076256"/>
    <lineage>
        <taxon>Eukaryota</taxon>
        <taxon>Fungi</taxon>
        <taxon>Dikarya</taxon>
        <taxon>Basidiomycota</taxon>
        <taxon>Agaricomycotina</taxon>
        <taxon>Agaricomycetes</taxon>
        <taxon>Agaricomycetidae</taxon>
        <taxon>Agaricales</taxon>
        <taxon>Marasmiineae</taxon>
        <taxon>Physalacriaceae</taxon>
        <taxon>Armillaria</taxon>
    </lineage>
</organism>
<protein>
    <submittedName>
        <fullName evidence="1">Uncharacterized protein</fullName>
    </submittedName>
</protein>
<dbReference type="AlphaFoldDB" id="A0A2H3B911"/>
<evidence type="ECO:0000313" key="2">
    <source>
        <dbReference type="Proteomes" id="UP000218334"/>
    </source>
</evidence>
<gene>
    <name evidence="1" type="ORF">ARMSODRAFT_1023975</name>
</gene>
<accession>A0A2H3B911</accession>
<name>A0A2H3B911_9AGAR</name>
<proteinExistence type="predicted"/>
<dbReference type="Proteomes" id="UP000218334">
    <property type="component" value="Unassembled WGS sequence"/>
</dbReference>